<dbReference type="EMBL" id="BMMK01000016">
    <property type="protein sequence ID" value="GGM61605.1"/>
    <property type="molecule type" value="Genomic_DNA"/>
</dbReference>
<feature type="chain" id="PRO_5035271177" evidence="8">
    <location>
        <begin position="28"/>
        <end position="388"/>
    </location>
</feature>
<evidence type="ECO:0000256" key="5">
    <source>
        <dbReference type="ARBA" id="ARBA00023315"/>
    </source>
</evidence>
<organism evidence="10 11">
    <name type="scientific">Longimycelium tulufanense</name>
    <dbReference type="NCBI Taxonomy" id="907463"/>
    <lineage>
        <taxon>Bacteria</taxon>
        <taxon>Bacillati</taxon>
        <taxon>Actinomycetota</taxon>
        <taxon>Actinomycetes</taxon>
        <taxon>Pseudonocardiales</taxon>
        <taxon>Pseudonocardiaceae</taxon>
        <taxon>Longimycelium</taxon>
    </lineage>
</organism>
<dbReference type="CDD" id="cd16913">
    <property type="entry name" value="YkuD_like"/>
    <property type="match status" value="1"/>
</dbReference>
<dbReference type="Gene3D" id="2.60.40.3780">
    <property type="match status" value="1"/>
</dbReference>
<dbReference type="SUPFAM" id="SSF141523">
    <property type="entry name" value="L,D-transpeptidase catalytic domain-like"/>
    <property type="match status" value="1"/>
</dbReference>
<comment type="pathway">
    <text evidence="1 7">Cell wall biogenesis; peptidoglycan biosynthesis.</text>
</comment>
<proteinExistence type="predicted"/>
<feature type="active site" description="Proton donor/acceptor" evidence="7">
    <location>
        <position position="317"/>
    </location>
</feature>
<keyword evidence="11" id="KW-1185">Reference proteome</keyword>
<dbReference type="PANTHER" id="PTHR30582">
    <property type="entry name" value="L,D-TRANSPEPTIDASE"/>
    <property type="match status" value="1"/>
</dbReference>
<evidence type="ECO:0000256" key="2">
    <source>
        <dbReference type="ARBA" id="ARBA00022679"/>
    </source>
</evidence>
<keyword evidence="3 7" id="KW-0133">Cell shape</keyword>
<evidence type="ECO:0000259" key="9">
    <source>
        <dbReference type="PROSITE" id="PS52029"/>
    </source>
</evidence>
<feature type="active site" description="Nucleophile" evidence="7">
    <location>
        <position position="335"/>
    </location>
</feature>
<keyword evidence="4 7" id="KW-0573">Peptidoglycan synthesis</keyword>
<keyword evidence="5" id="KW-0012">Acyltransferase</keyword>
<reference evidence="10" key="1">
    <citation type="journal article" date="2014" name="Int. J. Syst. Evol. Microbiol.">
        <title>Complete genome sequence of Corynebacterium casei LMG S-19264T (=DSM 44701T), isolated from a smear-ripened cheese.</title>
        <authorList>
            <consortium name="US DOE Joint Genome Institute (JGI-PGF)"/>
            <person name="Walter F."/>
            <person name="Albersmeier A."/>
            <person name="Kalinowski J."/>
            <person name="Ruckert C."/>
        </authorList>
    </citation>
    <scope>NUCLEOTIDE SEQUENCE</scope>
    <source>
        <strain evidence="10">CGMCC 4.5737</strain>
    </source>
</reference>
<dbReference type="GO" id="GO:0071555">
    <property type="term" value="P:cell wall organization"/>
    <property type="evidence" value="ECO:0007669"/>
    <property type="project" value="UniProtKB-UniRule"/>
</dbReference>
<evidence type="ECO:0000256" key="6">
    <source>
        <dbReference type="ARBA" id="ARBA00023316"/>
    </source>
</evidence>
<sequence>MGVRRRLRHGVLIAVVAALALTLAACGESGTGARGQPAPTIPPAKVALEPGAGATGVSPNTPAKVTVSDGTIRDLTLTNDDGKAIEGTLADDKRSWVAGTKLGYGRTYTWAGSAVGADGKEVPISGSFTMVQPSRTITASVNVADNQEYGVAMPITVQFSAPVQDRAAAERAMKVQTSVPTEGAWGWLDSQYLVWRPKDYWKPGTQVNVNYDLYGVNLGGGAYGAEDLTSGFTIGREQIVKGNTATHRVVVIRDGQQVDDFPASFGLQTDPGRVTRNGRYWAMAKHTSFSMTNERYNYRDVVVPWAVRMSNNGEFIHGYAPSIWAQGSQNVSHGCVNLSPANAKKYFDTALVGDPIEMEGAPIDLPTDGNDIWAIPWEKWTAKSALAG</sequence>
<keyword evidence="6 7" id="KW-0961">Cell wall biogenesis/degradation</keyword>
<keyword evidence="2" id="KW-0808">Transferase</keyword>
<evidence type="ECO:0000256" key="1">
    <source>
        <dbReference type="ARBA" id="ARBA00004752"/>
    </source>
</evidence>
<evidence type="ECO:0000256" key="7">
    <source>
        <dbReference type="PROSITE-ProRule" id="PRU01373"/>
    </source>
</evidence>
<dbReference type="InterPro" id="IPR038063">
    <property type="entry name" value="Transpep_catalytic_dom"/>
</dbReference>
<feature type="domain" description="L,D-TPase catalytic" evidence="9">
    <location>
        <begin position="238"/>
        <end position="359"/>
    </location>
</feature>
<dbReference type="AlphaFoldDB" id="A0A8J3CFY0"/>
<evidence type="ECO:0000256" key="8">
    <source>
        <dbReference type="SAM" id="SignalP"/>
    </source>
</evidence>
<evidence type="ECO:0000256" key="3">
    <source>
        <dbReference type="ARBA" id="ARBA00022960"/>
    </source>
</evidence>
<dbReference type="GO" id="GO:0016746">
    <property type="term" value="F:acyltransferase activity"/>
    <property type="evidence" value="ECO:0007669"/>
    <property type="project" value="UniProtKB-KW"/>
</dbReference>
<dbReference type="PANTHER" id="PTHR30582:SF2">
    <property type="entry name" value="L,D-TRANSPEPTIDASE YCIB-RELATED"/>
    <property type="match status" value="1"/>
</dbReference>
<evidence type="ECO:0000313" key="10">
    <source>
        <dbReference type="EMBL" id="GGM61605.1"/>
    </source>
</evidence>
<dbReference type="PROSITE" id="PS52029">
    <property type="entry name" value="LD_TPASE"/>
    <property type="match status" value="1"/>
</dbReference>
<dbReference type="CDD" id="cd13432">
    <property type="entry name" value="LDT_IgD_like_2"/>
    <property type="match status" value="1"/>
</dbReference>
<protein>
    <submittedName>
        <fullName evidence="10">L,D-transpeptidase 5</fullName>
    </submittedName>
</protein>
<dbReference type="UniPathway" id="UPA00219"/>
<dbReference type="GO" id="GO:0018104">
    <property type="term" value="P:peptidoglycan-protein cross-linking"/>
    <property type="evidence" value="ECO:0007669"/>
    <property type="project" value="TreeGrafter"/>
</dbReference>
<dbReference type="InterPro" id="IPR041280">
    <property type="entry name" value="Big_10"/>
</dbReference>
<dbReference type="GO" id="GO:0005576">
    <property type="term" value="C:extracellular region"/>
    <property type="evidence" value="ECO:0007669"/>
    <property type="project" value="TreeGrafter"/>
</dbReference>
<dbReference type="InterPro" id="IPR005490">
    <property type="entry name" value="LD_TPept_cat_dom"/>
</dbReference>
<dbReference type="PROSITE" id="PS51257">
    <property type="entry name" value="PROKAR_LIPOPROTEIN"/>
    <property type="match status" value="1"/>
</dbReference>
<comment type="caution">
    <text evidence="10">The sequence shown here is derived from an EMBL/GenBank/DDBJ whole genome shotgun (WGS) entry which is preliminary data.</text>
</comment>
<dbReference type="Pfam" id="PF03734">
    <property type="entry name" value="YkuD"/>
    <property type="match status" value="1"/>
</dbReference>
<dbReference type="RefSeq" id="WP_189059095.1">
    <property type="nucleotide sequence ID" value="NZ_BMMK01000016.1"/>
</dbReference>
<feature type="signal peptide" evidence="8">
    <location>
        <begin position="1"/>
        <end position="27"/>
    </location>
</feature>
<dbReference type="Pfam" id="PF17964">
    <property type="entry name" value="Big_10"/>
    <property type="match status" value="1"/>
</dbReference>
<dbReference type="InterPro" id="IPR050979">
    <property type="entry name" value="LD-transpeptidase"/>
</dbReference>
<dbReference type="GO" id="GO:0071972">
    <property type="term" value="F:peptidoglycan L,D-transpeptidase activity"/>
    <property type="evidence" value="ECO:0007669"/>
    <property type="project" value="TreeGrafter"/>
</dbReference>
<gene>
    <name evidence="10" type="primary">lprQ</name>
    <name evidence="10" type="ORF">GCM10012275_35760</name>
</gene>
<reference evidence="10" key="2">
    <citation type="submission" date="2020-09" db="EMBL/GenBank/DDBJ databases">
        <authorList>
            <person name="Sun Q."/>
            <person name="Zhou Y."/>
        </authorList>
    </citation>
    <scope>NUCLEOTIDE SEQUENCE</scope>
    <source>
        <strain evidence="10">CGMCC 4.5737</strain>
    </source>
</reference>
<dbReference type="GO" id="GO:0008360">
    <property type="term" value="P:regulation of cell shape"/>
    <property type="evidence" value="ECO:0007669"/>
    <property type="project" value="UniProtKB-UniRule"/>
</dbReference>
<dbReference type="Proteomes" id="UP000637578">
    <property type="component" value="Unassembled WGS sequence"/>
</dbReference>
<evidence type="ECO:0000256" key="4">
    <source>
        <dbReference type="ARBA" id="ARBA00022984"/>
    </source>
</evidence>
<name>A0A8J3CFY0_9PSEU</name>
<accession>A0A8J3CFY0</accession>
<keyword evidence="8" id="KW-0732">Signal</keyword>
<evidence type="ECO:0000313" key="11">
    <source>
        <dbReference type="Proteomes" id="UP000637578"/>
    </source>
</evidence>
<dbReference type="Gene3D" id="2.40.440.10">
    <property type="entry name" value="L,D-transpeptidase catalytic domain-like"/>
    <property type="match status" value="1"/>
</dbReference>
<dbReference type="Gene3D" id="2.60.40.3710">
    <property type="match status" value="1"/>
</dbReference>